<dbReference type="RefSeq" id="WP_019950420.1">
    <property type="nucleotide sequence ID" value="NZ_JBHLVX010000020.1"/>
</dbReference>
<dbReference type="Pfam" id="PF03446">
    <property type="entry name" value="NAD_binding_2"/>
    <property type="match status" value="1"/>
</dbReference>
<reference evidence="5 6" key="1">
    <citation type="submission" date="2024-09" db="EMBL/GenBank/DDBJ databases">
        <authorList>
            <person name="Sun Q."/>
            <person name="Mori K."/>
        </authorList>
    </citation>
    <scope>NUCLEOTIDE SEQUENCE [LARGE SCALE GENOMIC DNA]</scope>
    <source>
        <strain evidence="5 6">CCM 7415</strain>
    </source>
</reference>
<accession>A0ABV6G231</accession>
<evidence type="ECO:0000259" key="3">
    <source>
        <dbReference type="Pfam" id="PF03446"/>
    </source>
</evidence>
<name>A0ABV6G231_9GAMM</name>
<comment type="caution">
    <text evidence="5">The sequence shown here is derived from an EMBL/GenBank/DDBJ whole genome shotgun (WGS) entry which is preliminary data.</text>
</comment>
<dbReference type="PANTHER" id="PTHR43580:SF2">
    <property type="entry name" value="CYTOKINE-LIKE NUCLEAR FACTOR N-PAC"/>
    <property type="match status" value="1"/>
</dbReference>
<dbReference type="InterPro" id="IPR029154">
    <property type="entry name" value="HIBADH-like_NADP-bd"/>
</dbReference>
<dbReference type="InterPro" id="IPR036291">
    <property type="entry name" value="NAD(P)-bd_dom_sf"/>
</dbReference>
<evidence type="ECO:0000313" key="6">
    <source>
        <dbReference type="Proteomes" id="UP001589814"/>
    </source>
</evidence>
<evidence type="ECO:0000256" key="2">
    <source>
        <dbReference type="ARBA" id="ARBA00023027"/>
    </source>
</evidence>
<dbReference type="SUPFAM" id="SSF48179">
    <property type="entry name" value="6-phosphogluconate dehydrogenase C-terminal domain-like"/>
    <property type="match status" value="1"/>
</dbReference>
<dbReference type="PANTHER" id="PTHR43580">
    <property type="entry name" value="OXIDOREDUCTASE GLYR1-RELATED"/>
    <property type="match status" value="1"/>
</dbReference>
<evidence type="ECO:0000256" key="1">
    <source>
        <dbReference type="ARBA" id="ARBA00023002"/>
    </source>
</evidence>
<proteinExistence type="predicted"/>
<dbReference type="InterPro" id="IPR008927">
    <property type="entry name" value="6-PGluconate_DH-like_C_sf"/>
</dbReference>
<keyword evidence="1 5" id="KW-0560">Oxidoreductase</keyword>
<dbReference type="InterPro" id="IPR015815">
    <property type="entry name" value="HIBADH-related"/>
</dbReference>
<sequence>MQKTPTVAILGLGAMGHAFATNLLKAGFPLRVWNRTPSRGDDLAHDGAHNAATPSEAASEARFVITMVPDFDTTHEVLLGDEGALASLPERGVVVQMGTIGDAQTQRLISEVRNRRPDVTFIDAPVSGTKAPAEQAKITVLASGDREAAEGIDALFDAISARVEWLGEAGAGSRMKLVVNAWLIHMMQGIAESAGLAQQFGFSIDEFWQILDGGPLAAPYAKAKLGMIESGDYSAQMALSWGLKDARLALEAGGENSMPALKHTSELWAEAEKAGLGDADIAVIHDYLKRLAD</sequence>
<dbReference type="PIRSF" id="PIRSF000103">
    <property type="entry name" value="HIBADH"/>
    <property type="match status" value="1"/>
</dbReference>
<gene>
    <name evidence="5" type="ORF">ACFFHW_05660</name>
</gene>
<dbReference type="SUPFAM" id="SSF51735">
    <property type="entry name" value="NAD(P)-binding Rossmann-fold domains"/>
    <property type="match status" value="1"/>
</dbReference>
<evidence type="ECO:0000259" key="4">
    <source>
        <dbReference type="Pfam" id="PF14833"/>
    </source>
</evidence>
<dbReference type="Pfam" id="PF14833">
    <property type="entry name" value="NAD_binding_11"/>
    <property type="match status" value="1"/>
</dbReference>
<dbReference type="EMBL" id="JBHLVX010000020">
    <property type="protein sequence ID" value="MFC0267486.1"/>
    <property type="molecule type" value="Genomic_DNA"/>
</dbReference>
<feature type="domain" description="6-phosphogluconate dehydrogenase NADP-binding" evidence="3">
    <location>
        <begin position="7"/>
        <end position="167"/>
    </location>
</feature>
<dbReference type="EC" id="1.1.-.-" evidence="5"/>
<protein>
    <submittedName>
        <fullName evidence="5">NAD(P)-dependent oxidoreductase</fullName>
        <ecNumber evidence="5">1.1.-.-</ecNumber>
    </submittedName>
</protein>
<dbReference type="Gene3D" id="1.10.1040.10">
    <property type="entry name" value="N-(1-d-carboxylethyl)-l-norvaline Dehydrogenase, domain 2"/>
    <property type="match status" value="1"/>
</dbReference>
<dbReference type="InterPro" id="IPR051265">
    <property type="entry name" value="HIBADH-related_NP60_sf"/>
</dbReference>
<dbReference type="Proteomes" id="UP001589814">
    <property type="component" value="Unassembled WGS sequence"/>
</dbReference>
<dbReference type="GO" id="GO:0016491">
    <property type="term" value="F:oxidoreductase activity"/>
    <property type="evidence" value="ECO:0007669"/>
    <property type="project" value="UniProtKB-KW"/>
</dbReference>
<evidence type="ECO:0000313" key="5">
    <source>
        <dbReference type="EMBL" id="MFC0267486.1"/>
    </source>
</evidence>
<dbReference type="Gene3D" id="3.40.50.720">
    <property type="entry name" value="NAD(P)-binding Rossmann-like Domain"/>
    <property type="match status" value="1"/>
</dbReference>
<dbReference type="InterPro" id="IPR013328">
    <property type="entry name" value="6PGD_dom2"/>
</dbReference>
<feature type="domain" description="3-hydroxyisobutyrate dehydrogenase-like NAD-binding" evidence="4">
    <location>
        <begin position="170"/>
        <end position="284"/>
    </location>
</feature>
<organism evidence="5 6">
    <name type="scientific">Kushneria aurantia</name>
    <dbReference type="NCBI Taxonomy" id="504092"/>
    <lineage>
        <taxon>Bacteria</taxon>
        <taxon>Pseudomonadati</taxon>
        <taxon>Pseudomonadota</taxon>
        <taxon>Gammaproteobacteria</taxon>
        <taxon>Oceanospirillales</taxon>
        <taxon>Halomonadaceae</taxon>
        <taxon>Kushneria</taxon>
    </lineage>
</organism>
<keyword evidence="6" id="KW-1185">Reference proteome</keyword>
<dbReference type="InterPro" id="IPR006115">
    <property type="entry name" value="6PGDH_NADP-bd"/>
</dbReference>
<keyword evidence="2" id="KW-0520">NAD</keyword>